<evidence type="ECO:0000313" key="2">
    <source>
        <dbReference type="EMBL" id="TDQ43029.1"/>
    </source>
</evidence>
<keyword evidence="3" id="KW-1185">Reference proteome</keyword>
<keyword evidence="1" id="KW-0812">Transmembrane</keyword>
<protein>
    <submittedName>
        <fullName evidence="2">Uncharacterized protein</fullName>
    </submittedName>
</protein>
<feature type="transmembrane region" description="Helical" evidence="1">
    <location>
        <begin position="16"/>
        <end position="44"/>
    </location>
</feature>
<gene>
    <name evidence="2" type="ORF">EV213_101461</name>
</gene>
<dbReference type="AlphaFoldDB" id="A0A4R6UD77"/>
<proteinExistence type="predicted"/>
<reference evidence="2 3" key="1">
    <citation type="submission" date="2019-03" db="EMBL/GenBank/DDBJ databases">
        <title>Genomic Encyclopedia of Type Strains, Phase IV (KMG-IV): sequencing the most valuable type-strain genomes for metagenomic binning, comparative biology and taxonomic classification.</title>
        <authorList>
            <person name="Goeker M."/>
        </authorList>
    </citation>
    <scope>NUCLEOTIDE SEQUENCE [LARGE SCALE GENOMIC DNA]</scope>
    <source>
        <strain evidence="2 3">DSM 28697</strain>
    </source>
</reference>
<name>A0A4R6UD77_9BACI</name>
<dbReference type="RefSeq" id="WP_133578841.1">
    <property type="nucleotide sequence ID" value="NZ_SNYJ01000001.1"/>
</dbReference>
<keyword evidence="1" id="KW-0472">Membrane</keyword>
<comment type="caution">
    <text evidence="2">The sequence shown here is derived from an EMBL/GenBank/DDBJ whole genome shotgun (WGS) entry which is preliminary data.</text>
</comment>
<accession>A0A4R6UD77</accession>
<dbReference type="Proteomes" id="UP000295632">
    <property type="component" value="Unassembled WGS sequence"/>
</dbReference>
<evidence type="ECO:0000256" key="1">
    <source>
        <dbReference type="SAM" id="Phobius"/>
    </source>
</evidence>
<dbReference type="EMBL" id="SNYJ01000001">
    <property type="protein sequence ID" value="TDQ43029.1"/>
    <property type="molecule type" value="Genomic_DNA"/>
</dbReference>
<dbReference type="OrthoDB" id="2521336at2"/>
<evidence type="ECO:0000313" key="3">
    <source>
        <dbReference type="Proteomes" id="UP000295632"/>
    </source>
</evidence>
<organism evidence="2 3">
    <name type="scientific">Aureibacillus halotolerans</name>
    <dbReference type="NCBI Taxonomy" id="1508390"/>
    <lineage>
        <taxon>Bacteria</taxon>
        <taxon>Bacillati</taxon>
        <taxon>Bacillota</taxon>
        <taxon>Bacilli</taxon>
        <taxon>Bacillales</taxon>
        <taxon>Bacillaceae</taxon>
        <taxon>Aureibacillus</taxon>
    </lineage>
</organism>
<feature type="transmembrane region" description="Helical" evidence="1">
    <location>
        <begin position="50"/>
        <end position="69"/>
    </location>
</feature>
<sequence length="239" mass="28200">MSTVLLQQNDPKVLPMYWVFTVNFYVLVIIISLGLIGLPVYLFATDKPGWAVLSIIGVGLAFFILRWTMRRLHPYFWENLHRNQYTLTQEGMRYSYSDVKRRETLKGEVLFKDIPECRVVYYVAKYHYSYVKGHNRRKSPHEVFPALHLKIGSVFIPVFLKDHRHLDHWLDVLRAHNIPMTLQKGTISEASMDELDEETKKTDGLPFTYEEKFAEKHLPELQQTWRTIDAEQREEGKAI</sequence>
<keyword evidence="1" id="KW-1133">Transmembrane helix</keyword>